<organism evidence="3 4">
    <name type="scientific">Ditylenchus destructor</name>
    <dbReference type="NCBI Taxonomy" id="166010"/>
    <lineage>
        <taxon>Eukaryota</taxon>
        <taxon>Metazoa</taxon>
        <taxon>Ecdysozoa</taxon>
        <taxon>Nematoda</taxon>
        <taxon>Chromadorea</taxon>
        <taxon>Rhabditida</taxon>
        <taxon>Tylenchina</taxon>
        <taxon>Tylenchomorpha</taxon>
        <taxon>Sphaerularioidea</taxon>
        <taxon>Anguinidae</taxon>
        <taxon>Anguininae</taxon>
        <taxon>Ditylenchus</taxon>
    </lineage>
</organism>
<dbReference type="InterPro" id="IPR019956">
    <property type="entry name" value="Ubiquitin_dom"/>
</dbReference>
<proteinExistence type="predicted"/>
<keyword evidence="1" id="KW-0472">Membrane</keyword>
<dbReference type="Pfam" id="PF00240">
    <property type="entry name" value="ubiquitin"/>
    <property type="match status" value="1"/>
</dbReference>
<dbReference type="PANTHER" id="PTHR36649:SF28">
    <property type="entry name" value="UBIQUITIN-LIKE DOMAIN-CONTAINING PROTEIN"/>
    <property type="match status" value="1"/>
</dbReference>
<dbReference type="InterPro" id="IPR029071">
    <property type="entry name" value="Ubiquitin-like_domsf"/>
</dbReference>
<feature type="domain" description="Ubiquitin-like" evidence="2">
    <location>
        <begin position="340"/>
        <end position="415"/>
    </location>
</feature>
<dbReference type="Pfam" id="PF00644">
    <property type="entry name" value="PARP"/>
    <property type="match status" value="1"/>
</dbReference>
<keyword evidence="1" id="KW-1133">Transmembrane helix</keyword>
<dbReference type="SMART" id="SM00213">
    <property type="entry name" value="UBQ"/>
    <property type="match status" value="1"/>
</dbReference>
<dbReference type="PROSITE" id="PS50053">
    <property type="entry name" value="UBIQUITIN_2"/>
    <property type="match status" value="1"/>
</dbReference>
<feature type="transmembrane region" description="Helical" evidence="1">
    <location>
        <begin position="231"/>
        <end position="253"/>
    </location>
</feature>
<feature type="transmembrane region" description="Helical" evidence="1">
    <location>
        <begin position="84"/>
        <end position="106"/>
    </location>
</feature>
<dbReference type="Gene3D" id="1.20.1070.10">
    <property type="entry name" value="Rhodopsin 7-helix transmembrane proteins"/>
    <property type="match status" value="1"/>
</dbReference>
<dbReference type="InterPro" id="IPR000626">
    <property type="entry name" value="Ubiquitin-like_dom"/>
</dbReference>
<evidence type="ECO:0000256" key="1">
    <source>
        <dbReference type="SAM" id="Phobius"/>
    </source>
</evidence>
<dbReference type="CDD" id="cd00637">
    <property type="entry name" value="7tm_classA_rhodopsin-like"/>
    <property type="match status" value="1"/>
</dbReference>
<sequence length="594" mass="67799">MWRDIASELIDYCNIRNSPADSHLASLEDSFAVSPLLQSPLDIDNFQGCATVCYLLNLVWFSLEIIFGKEVPIPARLLSLIIRFFIYAQICHFVAIAMSRCIVIFTPLTYNKLVSRRLLFPNICIVCWTLGLLISLAETFCVGAVSDDAFPTHNIREMAIKAKDDNAQGAQIQYALDVLALILAISCLFFYVAAVMKLLIWKLFGAGANRNAWTTQFGDTHNYLITDQMRLFLTCLFCYIPYLALLLLTIFVLPKIERQWNGFVTTCSITIRNLLFFSEKFSAVMDELLERGLMTAINNLLGLDIVISNDDRSSDRNAMPLTIDRIYEKLYQHLPVNTEAEFFVKRLTGKTIVVPHDNEITISYVKAKIQDKEGISPDQQRIIFAGKQLEDGRTLAYYNIQPESTAHLVLRLRGGGYSHYYIDNDAYARKWNCDFRNIKIDSAPFARGGMPYTRPLGSMRYAIKVLDKYSDNSWLGTSGYRNHTDAKEWPVAYHGTKEMNLSGIIKDGLSLEKCRRFQFGRGIYCTPDPKTALLYATTYNFQGKRYRMILQTRVNPDKIMVVRKKVDKEGEYWLLPTQEDIRPYGVCVYPGAAN</sequence>
<evidence type="ECO:0000313" key="4">
    <source>
        <dbReference type="Proteomes" id="UP001201812"/>
    </source>
</evidence>
<evidence type="ECO:0000259" key="2">
    <source>
        <dbReference type="PROSITE" id="PS50053"/>
    </source>
</evidence>
<reference evidence="3" key="1">
    <citation type="submission" date="2022-01" db="EMBL/GenBank/DDBJ databases">
        <title>Genome Sequence Resource for Two Populations of Ditylenchus destructor, the Migratory Endoparasitic Phytonematode.</title>
        <authorList>
            <person name="Zhang H."/>
            <person name="Lin R."/>
            <person name="Xie B."/>
        </authorList>
    </citation>
    <scope>NUCLEOTIDE SEQUENCE</scope>
    <source>
        <strain evidence="3">BazhouSP</strain>
    </source>
</reference>
<gene>
    <name evidence="3" type="ORF">DdX_17307</name>
</gene>
<feature type="transmembrane region" description="Helical" evidence="1">
    <location>
        <begin position="178"/>
        <end position="200"/>
    </location>
</feature>
<dbReference type="InterPro" id="IPR012317">
    <property type="entry name" value="Poly(ADP-ribose)pol_cat_dom"/>
</dbReference>
<dbReference type="PANTHER" id="PTHR36649">
    <property type="entry name" value="UBIQUITIN-LIKE DOMAIN-CONTAINING PROTEIN"/>
    <property type="match status" value="1"/>
</dbReference>
<dbReference type="EMBL" id="JAKKPZ010000178">
    <property type="protein sequence ID" value="KAI1699478.1"/>
    <property type="molecule type" value="Genomic_DNA"/>
</dbReference>
<dbReference type="Gene3D" id="3.90.228.10">
    <property type="match status" value="1"/>
</dbReference>
<keyword evidence="4" id="KW-1185">Reference proteome</keyword>
<dbReference type="SUPFAM" id="SSF81321">
    <property type="entry name" value="Family A G protein-coupled receptor-like"/>
    <property type="match status" value="1"/>
</dbReference>
<evidence type="ECO:0000313" key="3">
    <source>
        <dbReference type="EMBL" id="KAI1699478.1"/>
    </source>
</evidence>
<name>A0AAD4MLM1_9BILA</name>
<keyword evidence="1" id="KW-0812">Transmembrane</keyword>
<comment type="caution">
    <text evidence="3">The sequence shown here is derived from an EMBL/GenBank/DDBJ whole genome shotgun (WGS) entry which is preliminary data.</text>
</comment>
<dbReference type="Gene3D" id="3.10.20.90">
    <property type="entry name" value="Phosphatidylinositol 3-kinase Catalytic Subunit, Chain A, domain 1"/>
    <property type="match status" value="1"/>
</dbReference>
<dbReference type="AlphaFoldDB" id="A0AAD4MLM1"/>
<dbReference type="Proteomes" id="UP001201812">
    <property type="component" value="Unassembled WGS sequence"/>
</dbReference>
<dbReference type="SUPFAM" id="SSF54236">
    <property type="entry name" value="Ubiquitin-like"/>
    <property type="match status" value="1"/>
</dbReference>
<dbReference type="FunFam" id="3.10.20.90:FF:000160">
    <property type="entry name" value="Polyubiquitin-C"/>
    <property type="match status" value="1"/>
</dbReference>
<accession>A0AAD4MLM1</accession>
<dbReference type="PRINTS" id="PR00348">
    <property type="entry name" value="UBIQUITIN"/>
</dbReference>
<dbReference type="GO" id="GO:0003950">
    <property type="term" value="F:NAD+ poly-ADP-ribosyltransferase activity"/>
    <property type="evidence" value="ECO:0007669"/>
    <property type="project" value="InterPro"/>
</dbReference>
<dbReference type="SUPFAM" id="SSF56399">
    <property type="entry name" value="ADP-ribosylation"/>
    <property type="match status" value="1"/>
</dbReference>
<protein>
    <submittedName>
        <fullName evidence="3">Ubiquitin family domain-containing protein</fullName>
    </submittedName>
</protein>
<feature type="transmembrane region" description="Helical" evidence="1">
    <location>
        <begin position="118"/>
        <end position="137"/>
    </location>
</feature>